<dbReference type="Gene3D" id="1.10.472.80">
    <property type="entry name" value="Ypt/Rab-GAP domain of gyp1p, domain 3"/>
    <property type="match status" value="1"/>
</dbReference>
<dbReference type="PROSITE" id="PS50086">
    <property type="entry name" value="TBC_RABGAP"/>
    <property type="match status" value="1"/>
</dbReference>
<dbReference type="InParanoid" id="A0A0G4FK37"/>
<dbReference type="InterPro" id="IPR000195">
    <property type="entry name" value="Rab-GAP-TBC_dom"/>
</dbReference>
<dbReference type="Pfam" id="PF00566">
    <property type="entry name" value="RabGAP-TBC"/>
    <property type="match status" value="1"/>
</dbReference>
<feature type="domain" description="Rab-GAP TBC" evidence="1">
    <location>
        <begin position="1"/>
        <end position="80"/>
    </location>
</feature>
<dbReference type="InterPro" id="IPR035969">
    <property type="entry name" value="Rab-GAP_TBC_sf"/>
</dbReference>
<proteinExistence type="predicted"/>
<keyword evidence="3" id="KW-1185">Reference proteome</keyword>
<dbReference type="PhylomeDB" id="A0A0G4FK37"/>
<evidence type="ECO:0000313" key="2">
    <source>
        <dbReference type="EMBL" id="CEM14074.1"/>
    </source>
</evidence>
<dbReference type="Proteomes" id="UP000041254">
    <property type="component" value="Unassembled WGS sequence"/>
</dbReference>
<gene>
    <name evidence="2" type="ORF">Vbra_5924</name>
</gene>
<evidence type="ECO:0000259" key="1">
    <source>
        <dbReference type="PROSITE" id="PS50086"/>
    </source>
</evidence>
<dbReference type="EMBL" id="CDMY01000452">
    <property type="protein sequence ID" value="CEM14074.1"/>
    <property type="molecule type" value="Genomic_DNA"/>
</dbReference>
<dbReference type="AlphaFoldDB" id="A0A0G4FK37"/>
<name>A0A0G4FK37_VITBC</name>
<dbReference type="SUPFAM" id="SSF47923">
    <property type="entry name" value="Ypt/Rab-GAP domain of gyp1p"/>
    <property type="match status" value="1"/>
</dbReference>
<accession>A0A0G4FK37</accession>
<protein>
    <recommendedName>
        <fullName evidence="1">Rab-GAP TBC domain-containing protein</fullName>
    </recommendedName>
</protein>
<organism evidence="2 3">
    <name type="scientific">Vitrella brassicaformis (strain CCMP3155)</name>
    <dbReference type="NCBI Taxonomy" id="1169540"/>
    <lineage>
        <taxon>Eukaryota</taxon>
        <taxon>Sar</taxon>
        <taxon>Alveolata</taxon>
        <taxon>Colpodellida</taxon>
        <taxon>Vitrellaceae</taxon>
        <taxon>Vitrella</taxon>
    </lineage>
</organism>
<evidence type="ECO:0000313" key="3">
    <source>
        <dbReference type="Proteomes" id="UP000041254"/>
    </source>
</evidence>
<dbReference type="VEuPathDB" id="CryptoDB:Vbra_5924"/>
<reference evidence="2 3" key="1">
    <citation type="submission" date="2014-11" db="EMBL/GenBank/DDBJ databases">
        <authorList>
            <person name="Zhu J."/>
            <person name="Qi W."/>
            <person name="Song R."/>
        </authorList>
    </citation>
    <scope>NUCLEOTIDE SEQUENCE [LARGE SCALE GENOMIC DNA]</scope>
</reference>
<dbReference type="OrthoDB" id="73307at2759"/>
<sequence>MAPHVCDDDAQPMSLSPQQLMSQATRVLLQFHDPESSSRLDSLDLTPDQYGHSWFSTLYASCFKNVFTLLALWRECLSRHASETMVFFVAAAWLTMHRQLLRSEGSEGSGQVYSFLFGVFDDDCSPSTEGAADGRERPSFPLPKLMSEALELRVATPSSFLALLAAVSGRRWMVWSRAASTHRETSAAAMPSPHKWRAMTIAAYILYLFGI</sequence>